<dbReference type="Proteomes" id="UP001055286">
    <property type="component" value="Unassembled WGS sequence"/>
</dbReference>
<organism evidence="1 2">
    <name type="scientific">Methylobacterium frigidaeris</name>
    <dbReference type="NCBI Taxonomy" id="2038277"/>
    <lineage>
        <taxon>Bacteria</taxon>
        <taxon>Pseudomonadati</taxon>
        <taxon>Pseudomonadota</taxon>
        <taxon>Alphaproteobacteria</taxon>
        <taxon>Hyphomicrobiales</taxon>
        <taxon>Methylobacteriaceae</taxon>
        <taxon>Methylobacterium</taxon>
    </lineage>
</organism>
<evidence type="ECO:0000313" key="1">
    <source>
        <dbReference type="EMBL" id="GJD63381.1"/>
    </source>
</evidence>
<proteinExistence type="predicted"/>
<protein>
    <submittedName>
        <fullName evidence="1">Uncharacterized protein</fullName>
    </submittedName>
</protein>
<sequence length="69" mass="7211">MILPHFADTGLACVPIGLLSRDGAESRGDALSSTIAFDVGEQVAPGLIPVRPSSLVDEFDSEGVEEAFH</sequence>
<reference evidence="1" key="1">
    <citation type="journal article" date="2016" name="Front. Microbiol.">
        <title>Genome Sequence of the Piezophilic, Mesophilic Sulfate-Reducing Bacterium Desulfovibrio indicus J2T.</title>
        <authorList>
            <person name="Cao J."/>
            <person name="Maignien L."/>
            <person name="Shao Z."/>
            <person name="Alain K."/>
            <person name="Jebbar M."/>
        </authorList>
    </citation>
    <scope>NUCLEOTIDE SEQUENCE</scope>
    <source>
        <strain evidence="1">JCM 32048</strain>
    </source>
</reference>
<accession>A0AA37HDA0</accession>
<reference evidence="1" key="2">
    <citation type="submission" date="2021-08" db="EMBL/GenBank/DDBJ databases">
        <authorList>
            <person name="Tani A."/>
            <person name="Ola A."/>
            <person name="Ogura Y."/>
            <person name="Katsura K."/>
            <person name="Hayashi T."/>
        </authorList>
    </citation>
    <scope>NUCLEOTIDE SEQUENCE</scope>
    <source>
        <strain evidence="1">JCM 32048</strain>
    </source>
</reference>
<comment type="caution">
    <text evidence="1">The sequence shown here is derived from an EMBL/GenBank/DDBJ whole genome shotgun (WGS) entry which is preliminary data.</text>
</comment>
<dbReference type="EMBL" id="BPQJ01000016">
    <property type="protein sequence ID" value="GJD63381.1"/>
    <property type="molecule type" value="Genomic_DNA"/>
</dbReference>
<dbReference type="AlphaFoldDB" id="A0AA37HDA0"/>
<keyword evidence="2" id="KW-1185">Reference proteome</keyword>
<name>A0AA37HDA0_9HYPH</name>
<evidence type="ECO:0000313" key="2">
    <source>
        <dbReference type="Proteomes" id="UP001055286"/>
    </source>
</evidence>
<gene>
    <name evidence="1" type="ORF">MPEAHAMD_3548</name>
</gene>